<organism evidence="2 3">
    <name type="scientific">Colletotrichum musicola</name>
    <dbReference type="NCBI Taxonomy" id="2175873"/>
    <lineage>
        <taxon>Eukaryota</taxon>
        <taxon>Fungi</taxon>
        <taxon>Dikarya</taxon>
        <taxon>Ascomycota</taxon>
        <taxon>Pezizomycotina</taxon>
        <taxon>Sordariomycetes</taxon>
        <taxon>Hypocreomycetidae</taxon>
        <taxon>Glomerellales</taxon>
        <taxon>Glomerellaceae</taxon>
        <taxon>Colletotrichum</taxon>
        <taxon>Colletotrichum orchidearum species complex</taxon>
    </lineage>
</organism>
<keyword evidence="3" id="KW-1185">Reference proteome</keyword>
<dbReference type="EMBL" id="WIGM01001942">
    <property type="protein sequence ID" value="KAF6786367.1"/>
    <property type="molecule type" value="Genomic_DNA"/>
</dbReference>
<dbReference type="AlphaFoldDB" id="A0A8H6IMV1"/>
<name>A0A8H6IMV1_9PEZI</name>
<dbReference type="Proteomes" id="UP000639643">
    <property type="component" value="Unassembled WGS sequence"/>
</dbReference>
<gene>
    <name evidence="2" type="ORF">CMUS01_16517</name>
</gene>
<proteinExistence type="predicted"/>
<feature type="compositionally biased region" description="Basic and acidic residues" evidence="1">
    <location>
        <begin position="26"/>
        <end position="37"/>
    </location>
</feature>
<evidence type="ECO:0000313" key="3">
    <source>
        <dbReference type="Proteomes" id="UP000639643"/>
    </source>
</evidence>
<feature type="region of interest" description="Disordered" evidence="1">
    <location>
        <begin position="1"/>
        <end position="37"/>
    </location>
</feature>
<evidence type="ECO:0000313" key="2">
    <source>
        <dbReference type="EMBL" id="KAF6786367.1"/>
    </source>
</evidence>
<accession>A0A8H6IMV1</accession>
<sequence>MIPATRPPAQAGGGEGIPHLPGGPHSRHEGIVGESFKKEKPRVLSGLEVIFLEKPHSEYPSSKTGFHEHELLLDCFCLR</sequence>
<reference evidence="2" key="1">
    <citation type="journal article" date="2020" name="Phytopathology">
        <title>Genome Sequence Resources of Colletotrichum truncatum, C. plurivorum, C. musicola, and C. sojae: Four Species Pathogenic to Soybean (Glycine max).</title>
        <authorList>
            <person name="Rogerio F."/>
            <person name="Boufleur T.R."/>
            <person name="Ciampi-Guillardi M."/>
            <person name="Sukno S.A."/>
            <person name="Thon M.R."/>
            <person name="Massola Junior N.S."/>
            <person name="Baroncelli R."/>
        </authorList>
    </citation>
    <scope>NUCLEOTIDE SEQUENCE</scope>
    <source>
        <strain evidence="2">LFN0074</strain>
    </source>
</reference>
<evidence type="ECO:0000256" key="1">
    <source>
        <dbReference type="SAM" id="MobiDB-lite"/>
    </source>
</evidence>
<comment type="caution">
    <text evidence="2">The sequence shown here is derived from an EMBL/GenBank/DDBJ whole genome shotgun (WGS) entry which is preliminary data.</text>
</comment>
<protein>
    <submittedName>
        <fullName evidence="2">Uncharacterized protein</fullName>
    </submittedName>
</protein>